<sequence>MVFFHPFNSNNQARHSFKAQKCVGSRGERSSLPLYSCLRSSNFPALGGFPIKIASSRGPNLVKSFDMLTTLAKDSTLESAQGVAGIWFGWKSRFSEPLCYFP</sequence>
<keyword evidence="2" id="KW-1185">Reference proteome</keyword>
<evidence type="ECO:0000313" key="1">
    <source>
        <dbReference type="EMBL" id="GBM37435.1"/>
    </source>
</evidence>
<name>A0A4Y2FB14_ARAVE</name>
<comment type="caution">
    <text evidence="1">The sequence shown here is derived from an EMBL/GenBank/DDBJ whole genome shotgun (WGS) entry which is preliminary data.</text>
</comment>
<evidence type="ECO:0000313" key="2">
    <source>
        <dbReference type="Proteomes" id="UP000499080"/>
    </source>
</evidence>
<proteinExistence type="predicted"/>
<gene>
    <name evidence="1" type="ORF">AVEN_221573_1</name>
</gene>
<protein>
    <submittedName>
        <fullName evidence="1">Uncharacterized protein</fullName>
    </submittedName>
</protein>
<dbReference type="Proteomes" id="UP000499080">
    <property type="component" value="Unassembled WGS sequence"/>
</dbReference>
<dbReference type="AlphaFoldDB" id="A0A4Y2FB14"/>
<accession>A0A4Y2FB14</accession>
<organism evidence="1 2">
    <name type="scientific">Araneus ventricosus</name>
    <name type="common">Orbweaver spider</name>
    <name type="synonym">Epeira ventricosa</name>
    <dbReference type="NCBI Taxonomy" id="182803"/>
    <lineage>
        <taxon>Eukaryota</taxon>
        <taxon>Metazoa</taxon>
        <taxon>Ecdysozoa</taxon>
        <taxon>Arthropoda</taxon>
        <taxon>Chelicerata</taxon>
        <taxon>Arachnida</taxon>
        <taxon>Araneae</taxon>
        <taxon>Araneomorphae</taxon>
        <taxon>Entelegynae</taxon>
        <taxon>Araneoidea</taxon>
        <taxon>Araneidae</taxon>
        <taxon>Araneus</taxon>
    </lineage>
</organism>
<dbReference type="EMBL" id="BGPR01000840">
    <property type="protein sequence ID" value="GBM37435.1"/>
    <property type="molecule type" value="Genomic_DNA"/>
</dbReference>
<reference evidence="1 2" key="1">
    <citation type="journal article" date="2019" name="Sci. Rep.">
        <title>Orb-weaving spider Araneus ventricosus genome elucidates the spidroin gene catalogue.</title>
        <authorList>
            <person name="Kono N."/>
            <person name="Nakamura H."/>
            <person name="Ohtoshi R."/>
            <person name="Moran D.A.P."/>
            <person name="Shinohara A."/>
            <person name="Yoshida Y."/>
            <person name="Fujiwara M."/>
            <person name="Mori M."/>
            <person name="Tomita M."/>
            <person name="Arakawa K."/>
        </authorList>
    </citation>
    <scope>NUCLEOTIDE SEQUENCE [LARGE SCALE GENOMIC DNA]</scope>
</reference>